<name>A0A097EP46_9GAMM</name>
<gene>
    <name evidence="7" type="ORF">LO80_04710</name>
</gene>
<dbReference type="InterPro" id="IPR002781">
    <property type="entry name" value="TM_pro_TauE-like"/>
</dbReference>
<dbReference type="Pfam" id="PF01925">
    <property type="entry name" value="TauE"/>
    <property type="match status" value="1"/>
</dbReference>
<feature type="transmembrane region" description="Helical" evidence="6">
    <location>
        <begin position="201"/>
        <end position="227"/>
    </location>
</feature>
<dbReference type="OrthoDB" id="5604206at2"/>
<dbReference type="GO" id="GO:0005886">
    <property type="term" value="C:plasma membrane"/>
    <property type="evidence" value="ECO:0007669"/>
    <property type="project" value="UniProtKB-SubCell"/>
</dbReference>
<accession>A0A097EP46</accession>
<feature type="transmembrane region" description="Helical" evidence="6">
    <location>
        <begin position="104"/>
        <end position="122"/>
    </location>
</feature>
<protein>
    <recommendedName>
        <fullName evidence="6">Probable membrane transporter protein</fullName>
    </recommendedName>
</protein>
<proteinExistence type="inferred from homology"/>
<dbReference type="KEGG" id="frf:LO80_04710"/>
<dbReference type="EMBL" id="CP009574">
    <property type="protein sequence ID" value="AIT09337.1"/>
    <property type="molecule type" value="Genomic_DNA"/>
</dbReference>
<feature type="transmembrane region" description="Helical" evidence="6">
    <location>
        <begin position="48"/>
        <end position="67"/>
    </location>
</feature>
<keyword evidence="3 6" id="KW-0812">Transmembrane</keyword>
<keyword evidence="5 6" id="KW-0472">Membrane</keyword>
<evidence type="ECO:0000313" key="7">
    <source>
        <dbReference type="EMBL" id="AIT09337.1"/>
    </source>
</evidence>
<keyword evidence="6" id="KW-1003">Cell membrane</keyword>
<dbReference type="RefSeq" id="WP_040009019.1">
    <property type="nucleotide sequence ID" value="NZ_CP009574.1"/>
</dbReference>
<feature type="transmembrane region" description="Helical" evidence="6">
    <location>
        <begin position="79"/>
        <end position="97"/>
    </location>
</feature>
<dbReference type="Proteomes" id="UP000029672">
    <property type="component" value="Chromosome"/>
</dbReference>
<evidence type="ECO:0000256" key="2">
    <source>
        <dbReference type="ARBA" id="ARBA00009142"/>
    </source>
</evidence>
<evidence type="ECO:0000313" key="8">
    <source>
        <dbReference type="Proteomes" id="UP000029672"/>
    </source>
</evidence>
<evidence type="ECO:0000256" key="1">
    <source>
        <dbReference type="ARBA" id="ARBA00004141"/>
    </source>
</evidence>
<dbReference type="STRING" id="1547445.LO80_04710"/>
<dbReference type="eggNOG" id="COG0730">
    <property type="taxonomic scope" value="Bacteria"/>
</dbReference>
<evidence type="ECO:0000256" key="6">
    <source>
        <dbReference type="RuleBase" id="RU363041"/>
    </source>
</evidence>
<organism evidence="7 8">
    <name type="scientific">Candidatus Francisella endociliophora</name>
    <dbReference type="NCBI Taxonomy" id="653937"/>
    <lineage>
        <taxon>Bacteria</taxon>
        <taxon>Pseudomonadati</taxon>
        <taxon>Pseudomonadota</taxon>
        <taxon>Gammaproteobacteria</taxon>
        <taxon>Thiotrichales</taxon>
        <taxon>Francisellaceae</taxon>
        <taxon>Francisella</taxon>
    </lineage>
</organism>
<feature type="transmembrane region" description="Helical" evidence="6">
    <location>
        <begin position="173"/>
        <end position="195"/>
    </location>
</feature>
<evidence type="ECO:0000256" key="4">
    <source>
        <dbReference type="ARBA" id="ARBA00022989"/>
    </source>
</evidence>
<keyword evidence="8" id="KW-1185">Reference proteome</keyword>
<feature type="transmembrane region" description="Helical" evidence="6">
    <location>
        <begin position="6"/>
        <end position="36"/>
    </location>
</feature>
<reference evidence="7 8" key="1">
    <citation type="submission" date="2014-10" db="EMBL/GenBank/DDBJ databases">
        <title>Whole genome sequence of Francisella endociliophora strain FSC1006, isolated from a laboratory culture of the marine ciliate Euplotes raikovi.</title>
        <authorList>
            <person name="Granberg M."/>
            <person name="Backman S."/>
            <person name="Lundmark E."/>
            <person name="Nilsson E."/>
            <person name="Karlsson E."/>
            <person name="Thelaus J."/>
            <person name="Ohrman C."/>
            <person name="Larkeryd A."/>
            <person name="Stenberg P."/>
        </authorList>
    </citation>
    <scope>NUCLEOTIDE SEQUENCE [LARGE SCALE GENOMIC DNA]</scope>
    <source>
        <strain evidence="7 8">FSC1006</strain>
    </source>
</reference>
<comment type="subcellular location">
    <subcellularLocation>
        <location evidence="6">Cell membrane</location>
        <topology evidence="6">Multi-pass membrane protein</topology>
    </subcellularLocation>
    <subcellularLocation>
        <location evidence="1">Membrane</location>
        <topology evidence="1">Multi-pass membrane protein</topology>
    </subcellularLocation>
</comment>
<evidence type="ECO:0000256" key="5">
    <source>
        <dbReference type="ARBA" id="ARBA00023136"/>
    </source>
</evidence>
<feature type="transmembrane region" description="Helical" evidence="6">
    <location>
        <begin position="137"/>
        <end position="161"/>
    </location>
</feature>
<evidence type="ECO:0000256" key="3">
    <source>
        <dbReference type="ARBA" id="ARBA00022692"/>
    </source>
</evidence>
<dbReference type="AlphaFoldDB" id="A0A097EP46"/>
<dbReference type="HOGENOM" id="CLU_102122_0_0_6"/>
<dbReference type="PANTHER" id="PTHR43483:SF3">
    <property type="entry name" value="MEMBRANE TRANSPORTER PROTEIN HI_0806-RELATED"/>
    <property type="match status" value="1"/>
</dbReference>
<keyword evidence="4 6" id="KW-1133">Transmembrane helix</keyword>
<sequence>MLLVLGAIVGFVASFISTLLGGGAGLIATPAFYYIALHIYGPQYAMQIALATCYGMSVCLSLVATYKHQRKGNIAFGELKYYLIFLAIGTIIGAFIVRHINTELLKYIFSTLLILSGIWMILHNDSKVINPPEKVKYFVSAICGTLGVLATSTTFTTMFFIKIGTELKKAISIASVCVLITSSLATVIVVFGVNIDVPNTYGYVSIPMLLASGIFGIIGSLLAVRFLGFISPKILKILFIVLMFVSGIVMLL</sequence>
<comment type="similarity">
    <text evidence="2 6">Belongs to the 4-toluene sulfonate uptake permease (TSUP) (TC 2.A.102) family.</text>
</comment>
<feature type="transmembrane region" description="Helical" evidence="6">
    <location>
        <begin position="234"/>
        <end position="251"/>
    </location>
</feature>
<dbReference type="PANTHER" id="PTHR43483">
    <property type="entry name" value="MEMBRANE TRANSPORTER PROTEIN HI_0806-RELATED"/>
    <property type="match status" value="1"/>
</dbReference>